<evidence type="ECO:0000256" key="16">
    <source>
        <dbReference type="SAM" id="Coils"/>
    </source>
</evidence>
<dbReference type="HOGENOM" id="CLU_079215_5_2_11"/>
<evidence type="ECO:0000313" key="18">
    <source>
        <dbReference type="Proteomes" id="UP000019150"/>
    </source>
</evidence>
<keyword evidence="11 14" id="KW-0066">ATP synthesis</keyword>
<dbReference type="GO" id="GO:0046961">
    <property type="term" value="F:proton-transporting ATPase activity, rotational mechanism"/>
    <property type="evidence" value="ECO:0007669"/>
    <property type="project" value="TreeGrafter"/>
</dbReference>
<dbReference type="Proteomes" id="UP000019150">
    <property type="component" value="Chromosome"/>
</dbReference>
<dbReference type="PANTHER" id="PTHR33445:SF1">
    <property type="entry name" value="ATP SYNTHASE SUBUNIT B"/>
    <property type="match status" value="1"/>
</dbReference>
<evidence type="ECO:0000256" key="5">
    <source>
        <dbReference type="ARBA" id="ARBA00022547"/>
    </source>
</evidence>
<dbReference type="RefSeq" id="WP_025352809.1">
    <property type="nucleotide sequence ID" value="NZ_CP006850.1"/>
</dbReference>
<evidence type="ECO:0000256" key="9">
    <source>
        <dbReference type="ARBA" id="ARBA00023065"/>
    </source>
</evidence>
<feature type="coiled-coil region" evidence="16">
    <location>
        <begin position="60"/>
        <end position="131"/>
    </location>
</feature>
<dbReference type="KEGG" id="nno:NONO_c67400"/>
<keyword evidence="9 14" id="KW-0406">Ion transport</keyword>
<dbReference type="Pfam" id="PF00430">
    <property type="entry name" value="ATP-synt_B"/>
    <property type="match status" value="1"/>
</dbReference>
<sequence>MIHTNGGVLAAGGYEITFDWPVFFSQLFGFAVIIFVFVKWIWPPLKRLMAKSQDAIAKQLEDSDHAATQLEQAKQSYENALTEAHTELEQIRADARADAEFIVAQMREAAAAEVERVRRQGRDQIAQLRRQMVRDLETDLAAAMLAITEEKVRDQVDTPEAKSESIERFLEDLEILANSSPPIKRQAQPGWN</sequence>
<evidence type="ECO:0000256" key="1">
    <source>
        <dbReference type="ARBA" id="ARBA00004162"/>
    </source>
</evidence>
<comment type="similarity">
    <text evidence="2 14 15">Belongs to the ATPase B chain family.</text>
</comment>
<keyword evidence="6 14" id="KW-0812">Transmembrane</keyword>
<evidence type="ECO:0000256" key="8">
    <source>
        <dbReference type="ARBA" id="ARBA00022989"/>
    </source>
</evidence>
<keyword evidence="8 14" id="KW-1133">Transmembrane helix</keyword>
<comment type="subunit">
    <text evidence="13 14">F-type ATPases have 2 components, F(1) - the catalytic core - and F(0) - the membrane proton channel. F(1) has five subunits: alpha(3), beta(3), gamma(1), delta(1), epsilon(1). F(0) has three main subunits: a(1), b(2) and c(10-14). The alpha and beta chains form an alternating ring which encloses part of the gamma chain. F(1) is attached to F(0) by a central stalk formed by the gamma and epsilon chains, while a peripheral stalk is formed by the delta and b chains.</text>
</comment>
<dbReference type="GO" id="GO:0005886">
    <property type="term" value="C:plasma membrane"/>
    <property type="evidence" value="ECO:0007669"/>
    <property type="project" value="UniProtKB-SubCell"/>
</dbReference>
<dbReference type="CDD" id="cd06503">
    <property type="entry name" value="ATP-synt_Fo_b"/>
    <property type="match status" value="1"/>
</dbReference>
<dbReference type="PATRIC" id="fig|1415166.3.peg.6921"/>
<keyword evidence="5 14" id="KW-0138">CF(0)</keyword>
<dbReference type="GO" id="GO:0045259">
    <property type="term" value="C:proton-transporting ATP synthase complex"/>
    <property type="evidence" value="ECO:0007669"/>
    <property type="project" value="UniProtKB-KW"/>
</dbReference>
<evidence type="ECO:0000313" key="17">
    <source>
        <dbReference type="EMBL" id="AHH21507.1"/>
    </source>
</evidence>
<keyword evidence="10 14" id="KW-0472">Membrane</keyword>
<organism evidence="17 18">
    <name type="scientific">Nocardia nova SH22a</name>
    <dbReference type="NCBI Taxonomy" id="1415166"/>
    <lineage>
        <taxon>Bacteria</taxon>
        <taxon>Bacillati</taxon>
        <taxon>Actinomycetota</taxon>
        <taxon>Actinomycetes</taxon>
        <taxon>Mycobacteriales</taxon>
        <taxon>Nocardiaceae</taxon>
        <taxon>Nocardia</taxon>
    </lineage>
</organism>
<dbReference type="InterPro" id="IPR002146">
    <property type="entry name" value="ATP_synth_b/b'su_bac/chlpt"/>
</dbReference>
<evidence type="ECO:0000256" key="10">
    <source>
        <dbReference type="ARBA" id="ARBA00023136"/>
    </source>
</evidence>
<evidence type="ECO:0000256" key="7">
    <source>
        <dbReference type="ARBA" id="ARBA00022781"/>
    </source>
</evidence>
<keyword evidence="3 14" id="KW-0813">Transport</keyword>
<dbReference type="eggNOG" id="COG0711">
    <property type="taxonomic scope" value="Bacteria"/>
</dbReference>
<accession>W5TQI0</accession>
<dbReference type="STRING" id="1415166.NONO_c67400"/>
<evidence type="ECO:0000256" key="15">
    <source>
        <dbReference type="RuleBase" id="RU003848"/>
    </source>
</evidence>
<evidence type="ECO:0000256" key="2">
    <source>
        <dbReference type="ARBA" id="ARBA00005513"/>
    </source>
</evidence>
<evidence type="ECO:0000256" key="14">
    <source>
        <dbReference type="HAMAP-Rule" id="MF_01398"/>
    </source>
</evidence>
<dbReference type="EMBL" id="CP006850">
    <property type="protein sequence ID" value="AHH21507.1"/>
    <property type="molecule type" value="Genomic_DNA"/>
</dbReference>
<evidence type="ECO:0000256" key="11">
    <source>
        <dbReference type="ARBA" id="ARBA00023310"/>
    </source>
</evidence>
<gene>
    <name evidence="14" type="primary">atpF</name>
    <name evidence="17" type="ORF">NONO_c67400</name>
</gene>
<dbReference type="HAMAP" id="MF_01398">
    <property type="entry name" value="ATP_synth_b_bprime"/>
    <property type="match status" value="1"/>
</dbReference>
<reference evidence="17 18" key="1">
    <citation type="journal article" date="2014" name="Appl. Environ. Microbiol.">
        <title>Insights into the Microbial Degradation of Rubber and Gutta-Percha by Analysis of the Complete Genome of Nocardia nova SH22a.</title>
        <authorList>
            <person name="Luo Q."/>
            <person name="Hiessl S."/>
            <person name="Poehlein A."/>
            <person name="Daniel R."/>
            <person name="Steinbuchel A."/>
        </authorList>
    </citation>
    <scope>NUCLEOTIDE SEQUENCE [LARGE SCALE GENOMIC DNA]</scope>
    <source>
        <strain evidence="17">SH22a</strain>
    </source>
</reference>
<evidence type="ECO:0000256" key="4">
    <source>
        <dbReference type="ARBA" id="ARBA00022475"/>
    </source>
</evidence>
<dbReference type="PANTHER" id="PTHR33445">
    <property type="entry name" value="ATP SYNTHASE SUBUNIT B', CHLOROPLASTIC"/>
    <property type="match status" value="1"/>
</dbReference>
<evidence type="ECO:0000256" key="6">
    <source>
        <dbReference type="ARBA" id="ARBA00022692"/>
    </source>
</evidence>
<dbReference type="InterPro" id="IPR050059">
    <property type="entry name" value="ATP_synthase_B_chain"/>
</dbReference>
<dbReference type="InterPro" id="IPR028987">
    <property type="entry name" value="ATP_synth_B-like_membr_sf"/>
</dbReference>
<dbReference type="GO" id="GO:0046933">
    <property type="term" value="F:proton-transporting ATP synthase activity, rotational mechanism"/>
    <property type="evidence" value="ECO:0007669"/>
    <property type="project" value="UniProtKB-UniRule"/>
</dbReference>
<dbReference type="OrthoDB" id="5242917at2"/>
<dbReference type="SUPFAM" id="SSF81573">
    <property type="entry name" value="F1F0 ATP synthase subunit B, membrane domain"/>
    <property type="match status" value="1"/>
</dbReference>
<evidence type="ECO:0000256" key="3">
    <source>
        <dbReference type="ARBA" id="ARBA00022448"/>
    </source>
</evidence>
<evidence type="ECO:0000256" key="12">
    <source>
        <dbReference type="ARBA" id="ARBA00025198"/>
    </source>
</evidence>
<keyword evidence="16" id="KW-0175">Coiled coil</keyword>
<keyword evidence="4 14" id="KW-1003">Cell membrane</keyword>
<evidence type="ECO:0000256" key="13">
    <source>
        <dbReference type="ARBA" id="ARBA00025830"/>
    </source>
</evidence>
<protein>
    <recommendedName>
        <fullName evidence="14">ATP synthase subunit b</fullName>
    </recommendedName>
    <alternativeName>
        <fullName evidence="14">ATP synthase F(0) sector subunit b</fullName>
    </alternativeName>
    <alternativeName>
        <fullName evidence="14">ATPase subunit I</fullName>
    </alternativeName>
    <alternativeName>
        <fullName evidence="14">F-type ATPase subunit b</fullName>
        <shortName evidence="14">F-ATPase subunit b</shortName>
    </alternativeName>
</protein>
<comment type="function">
    <text evidence="14">Component of the F(0) channel, it forms part of the peripheral stalk, linking F(1) to F(0).</text>
</comment>
<keyword evidence="18" id="KW-1185">Reference proteome</keyword>
<keyword evidence="7 14" id="KW-0375">Hydrogen ion transport</keyword>
<dbReference type="AlphaFoldDB" id="W5TQI0"/>
<proteinExistence type="inferred from homology"/>
<comment type="subcellular location">
    <subcellularLocation>
        <location evidence="1 14">Cell membrane</location>
        <topology evidence="1 14">Single-pass membrane protein</topology>
    </subcellularLocation>
</comment>
<comment type="function">
    <text evidence="12 14">F(1)F(0) ATP synthase produces ATP from ADP in the presence of a proton or sodium gradient. F-type ATPases consist of two structural domains, F(1) containing the extramembraneous catalytic core and F(0) containing the membrane proton channel, linked together by a central stalk and a peripheral stalk. During catalysis, ATP synthesis in the catalytic domain of F(1) is coupled via a rotary mechanism of the central stalk subunits to proton translocation.</text>
</comment>
<feature type="transmembrane region" description="Helical" evidence="14">
    <location>
        <begin position="20"/>
        <end position="42"/>
    </location>
</feature>
<name>W5TQI0_9NOCA</name>